<dbReference type="PANTHER" id="PTHR10357">
    <property type="entry name" value="ALPHA-AMYLASE FAMILY MEMBER"/>
    <property type="match status" value="1"/>
</dbReference>
<dbReference type="Gene3D" id="3.30.1590.10">
    <property type="entry name" value="Maltooligosyl trehalose synthase, domain 2"/>
    <property type="match status" value="1"/>
</dbReference>
<comment type="caution">
    <text evidence="2">The sequence shown here is derived from an EMBL/GenBank/DDBJ whole genome shotgun (WGS) entry which is preliminary data.</text>
</comment>
<dbReference type="SUPFAM" id="SSF51445">
    <property type="entry name" value="(Trans)glycosidases"/>
    <property type="match status" value="1"/>
</dbReference>
<dbReference type="GO" id="GO:0047470">
    <property type="term" value="F:(1,4)-alpha-D-glucan 1-alpha-D-glucosylmutase activity"/>
    <property type="evidence" value="ECO:0007669"/>
    <property type="project" value="TreeGrafter"/>
</dbReference>
<gene>
    <name evidence="2" type="primary">treY</name>
    <name evidence="2" type="ORF">CYJ19_09415</name>
</gene>
<keyword evidence="3" id="KW-1185">Reference proteome</keyword>
<dbReference type="Proteomes" id="UP000235122">
    <property type="component" value="Unassembled WGS sequence"/>
</dbReference>
<dbReference type="Gene3D" id="1.10.10.470">
    <property type="entry name" value="Maltooligosyl trehalose synthase, domain 4"/>
    <property type="match status" value="1"/>
</dbReference>
<dbReference type="STRING" id="33007.HMPREF3198_02139"/>
<dbReference type="InterPro" id="IPR012767">
    <property type="entry name" value="Trehalose_TreY"/>
</dbReference>
<dbReference type="GO" id="GO:0030980">
    <property type="term" value="P:alpha-glucan catabolic process"/>
    <property type="evidence" value="ECO:0007669"/>
    <property type="project" value="TreeGrafter"/>
</dbReference>
<accession>A0A2I1ILB2</accession>
<evidence type="ECO:0000259" key="1">
    <source>
        <dbReference type="SMART" id="SM00642"/>
    </source>
</evidence>
<dbReference type="Pfam" id="PF00128">
    <property type="entry name" value="Alpha-amylase"/>
    <property type="match status" value="1"/>
</dbReference>
<sequence length="831" mass="92526">MSHPHLPEAGKRLPVTTYRLQLNADFTCADAVGVLDYLTRLGVTDIYLSPILQAAPGSTHGYDVVDHRHIWREIGGREAFEELARQAHKRGLGVIVDVVPNHMAVPTPVWHCRAMWSVLKRGPESEYANWFDVEVNEPILMPILGSRIGQVLSAGELELVQIVVPTEPERGKQWVLRYFDHVFPVAEGTESLPLEVLVERQHYRLAHWKVASEELNYRRFFDVGTLAGIRVELPEVFEATHALLLEEFRNGYIDGFRVDHPDGLADPRGYFRALSKATGGAWIVAEKILEADEQMPSDWPVCGTTGYDTAWRLNALNVKQSAALSLGAVMTEVTGDSPSKYADLVRQAKEQIIDTSLAAEVHRLGNIIWNICLQDFRLRDHTFRGLIECLRTLIVEMDRYRAYVVPSEPASSLARAVVEGAARRARKQIPEDLSDTMDVIVALVLGDEIGSAGNYESQAQRDEVIIRFQQVCGAVMAKGVEDTAFYRWTHLLSLTEVGSDPQKFGISVDEIHRHGAYISEQWPATMTCGSTHDAKRSEDVRARLNTLASFPEKWAQLVEDMRAQTAEYRPRDLDGRSEYIIWQTLVGTWSDRGPIGFERLKEYLLKAAREQKTWTSWTSPDTAREGRLVEFAERVLADPQIGKLVAGWRKETSGATSVAILATKALQLTMPGVADLYQGSEVVGTNLVDPDNRRPVDFAGLSRSLRRLEEGASPETLDEQKLDVVRKILALRAKFPQVFVSASSAYWALPVSTSHALAFARGIEKAQVVVIAARNFAKKDNWDSHTVGIPKGEWVSIFSGSRCAGGVRSLAEVLGESAVEILVGTEMDVVS</sequence>
<evidence type="ECO:0000313" key="2">
    <source>
        <dbReference type="EMBL" id="PKY71919.1"/>
    </source>
</evidence>
<dbReference type="InterPro" id="IPR017853">
    <property type="entry name" value="GH"/>
</dbReference>
<dbReference type="Gene3D" id="1.10.150.200">
    <property type="entry name" value="Maltooligosyl trehalose synthase, domain 3"/>
    <property type="match status" value="1"/>
</dbReference>
<proteinExistence type="predicted"/>
<evidence type="ECO:0000313" key="3">
    <source>
        <dbReference type="Proteomes" id="UP000235122"/>
    </source>
</evidence>
<dbReference type="GO" id="GO:0005992">
    <property type="term" value="P:trehalose biosynthetic process"/>
    <property type="evidence" value="ECO:0007669"/>
    <property type="project" value="TreeGrafter"/>
</dbReference>
<protein>
    <submittedName>
        <fullName evidence="2">Malto-oligosyltrehalose synthase</fullName>
    </submittedName>
</protein>
<dbReference type="InterPro" id="IPR006047">
    <property type="entry name" value="GH13_cat_dom"/>
</dbReference>
<dbReference type="RefSeq" id="WP_024331739.1">
    <property type="nucleotide sequence ID" value="NZ_JASOXK010000006.1"/>
</dbReference>
<reference evidence="2 3" key="1">
    <citation type="submission" date="2017-12" db="EMBL/GenBank/DDBJ databases">
        <title>Phylogenetic diversity of female urinary microbiome.</title>
        <authorList>
            <person name="Thomas-White K."/>
            <person name="Wolfe A.J."/>
        </authorList>
    </citation>
    <scope>NUCLEOTIDE SEQUENCE [LARGE SCALE GENOMIC DNA]</scope>
    <source>
        <strain evidence="2 3">UMB0402</strain>
    </source>
</reference>
<dbReference type="Gene3D" id="3.20.20.80">
    <property type="entry name" value="Glycosidases"/>
    <property type="match status" value="1"/>
</dbReference>
<feature type="domain" description="Glycosyl hydrolase family 13 catalytic" evidence="1">
    <location>
        <begin position="14"/>
        <end position="732"/>
    </location>
</feature>
<dbReference type="NCBIfam" id="TIGR02401">
    <property type="entry name" value="trehalose_TreY"/>
    <property type="match status" value="1"/>
</dbReference>
<name>A0A2I1ILB2_9ACTO</name>
<dbReference type="InterPro" id="IPR013797">
    <property type="entry name" value="Maltooligo_trehalose_synth_4"/>
</dbReference>
<dbReference type="AlphaFoldDB" id="A0A2I1ILB2"/>
<organism evidence="2 3">
    <name type="scientific">Winkia neuii</name>
    <dbReference type="NCBI Taxonomy" id="33007"/>
    <lineage>
        <taxon>Bacteria</taxon>
        <taxon>Bacillati</taxon>
        <taxon>Actinomycetota</taxon>
        <taxon>Actinomycetes</taxon>
        <taxon>Actinomycetales</taxon>
        <taxon>Actinomycetaceae</taxon>
        <taxon>Winkia</taxon>
    </lineage>
</organism>
<dbReference type="PANTHER" id="PTHR10357:SF216">
    <property type="entry name" value="MALTOOLIGOSYL TREHALOSE SYNTHASE-RELATED"/>
    <property type="match status" value="1"/>
</dbReference>
<dbReference type="GeneID" id="35866958"/>
<dbReference type="SMART" id="SM00642">
    <property type="entry name" value="Aamy"/>
    <property type="match status" value="1"/>
</dbReference>
<dbReference type="EMBL" id="PKKO01000005">
    <property type="protein sequence ID" value="PKY71919.1"/>
    <property type="molecule type" value="Genomic_DNA"/>
</dbReference>
<dbReference type="CDD" id="cd11336">
    <property type="entry name" value="AmyAc_MTSase"/>
    <property type="match status" value="1"/>
</dbReference>